<feature type="compositionally biased region" description="Low complexity" evidence="1">
    <location>
        <begin position="107"/>
        <end position="118"/>
    </location>
</feature>
<dbReference type="Proteomes" id="UP001148312">
    <property type="component" value="Unassembled WGS sequence"/>
</dbReference>
<dbReference type="PROSITE" id="PS50020">
    <property type="entry name" value="WW_DOMAIN_2"/>
    <property type="match status" value="1"/>
</dbReference>
<feature type="compositionally biased region" description="Pro residues" evidence="1">
    <location>
        <begin position="382"/>
        <end position="398"/>
    </location>
</feature>
<dbReference type="PANTHER" id="PTHR46689:SF2">
    <property type="entry name" value="WW DOMAIN PROTEIN (AFU_ORTHOLOGUE AFUA_6G06520)"/>
    <property type="match status" value="1"/>
</dbReference>
<feature type="region of interest" description="Disordered" evidence="1">
    <location>
        <begin position="1"/>
        <end position="603"/>
    </location>
</feature>
<evidence type="ECO:0000256" key="1">
    <source>
        <dbReference type="SAM" id="MobiDB-lite"/>
    </source>
</evidence>
<evidence type="ECO:0000313" key="4">
    <source>
        <dbReference type="Proteomes" id="UP001148312"/>
    </source>
</evidence>
<dbReference type="InterPro" id="IPR038607">
    <property type="entry name" value="PhoD-like_sf"/>
</dbReference>
<dbReference type="GeneID" id="81627230"/>
<feature type="compositionally biased region" description="Low complexity" evidence="1">
    <location>
        <begin position="156"/>
        <end position="167"/>
    </location>
</feature>
<feature type="compositionally biased region" description="Polar residues" evidence="1">
    <location>
        <begin position="286"/>
        <end position="301"/>
    </location>
</feature>
<dbReference type="Gene3D" id="3.60.21.70">
    <property type="entry name" value="PhoD-like phosphatase"/>
    <property type="match status" value="1"/>
</dbReference>
<dbReference type="GO" id="GO:0016020">
    <property type="term" value="C:membrane"/>
    <property type="evidence" value="ECO:0007669"/>
    <property type="project" value="TreeGrafter"/>
</dbReference>
<feature type="compositionally biased region" description="Low complexity" evidence="1">
    <location>
        <begin position="326"/>
        <end position="345"/>
    </location>
</feature>
<sequence>MNPGESRAIHPEGELFLGNSSINNPNINTNNFHPETTSGRPGASKMVEPLRINKRDSASPHSATSPPNIPLPYPEDRPRPGQLRTSSSQDVHPAEAALRYNSPPPASAGSGSGSVSPADYPLALRPRDGREPRVATLAERRGAAPKPLPESPGPDAPDAAALAARTYPRPPTNAAPSDTIEARYDNRQQYYPPPVSSTSRPTRSGSSLAAPSSSGINRISSTASTSTTRAQRGSPPPPETPVVGPGQQPGSDIEARYAAAGIAGTGTLAGIQSQSSAAQRRAEQYMGQQPTFAQQDSQRPWTPTELPGTQPHGPPTVYQGAEVVSGAQQQQPAQYAGHAAQQHPGRYGSPPIQQHSVPYASPAVQQQQQQQQQQQHPGQYGSPPPQHPGQYGSPPPQHPGQYGSPQPSQTSQYGSPQSQHPGQYGSPAPQLQQQAQPGSSEQPGRIPSNALENDMDRMRISDEPPPAYSSVSGPNGANGYRNEKPGSAAAAAATGAAAAAAVGMAGHPAVANQGHPAMASASSPAPTTSTEGHPAFANDPRQQSGAGQSPQSAVTNGHSQFQPQQTQMHVQPLQQQHPGQVASPAPSGPPPASPPPLPEGWIAHLDPNSGQYYYIHLATQSTQWEFPKGPTPLNLNETPLSPVGSVYSSHPLSSPGLSAFGKPLASPGVPLTPGFESLQSPLAGFSGPPPSSGMDLYKTAPTNGVYFGPYLRYTNMDIERGLWLGSILLVTDAAQPPTIHLHQSVDLSPNPRQLKPMNIAAHQRWTFYKYEIDLQMDDAGPAKWTYAITSHLGCTRYEFLVAGRHETNWRFIATSGNDFSLSVNANERARLGGVGFMWKDIMQKHNEIGGFHAQLCLGGQIYADRMWKEIPCLKQWLAMSGKDARKNAPWTAANQQDVSHAYFHYYTSHFDQPHLRESFAQIPYICQIDDHDIFDGFGSYPEHMQFSNMFKNIGRIGIEMYLLFQHHTTLDILRNVNNDTDLFTITGTGWHFVKFLGPGVVVVGPDCRSERNPHQVMAGPTVQHCLWMISMPLIYPRLVTAEHVAQTVATGKRAVTGAYNVLGKVTSSVAGVVGAKDFVGSGFDSVKRAVGKSGLMGGILSPFGEFDLMDELRDQWTHESKDLERTYLIRTLQGIAHQKSIRMTFLSGAVNVCGAGLVHDPSNPSNHKTMYQLIASPVVNNPPPSYIVKILHGSSKPLYVPANGHRSTNQPTDTKEDMMEIFQTDVNGQAREHKKLMARRNYVAIVAYDPDVVSTPAFGMQHQAFSAQKAKLSLAADFMVQGDGAYANVVKFGPVIVPSLEEGQ</sequence>
<dbReference type="SMART" id="SM00456">
    <property type="entry name" value="WW"/>
    <property type="match status" value="1"/>
</dbReference>
<dbReference type="EMBL" id="JAPWDQ010000010">
    <property type="protein sequence ID" value="KAJ5477236.1"/>
    <property type="molecule type" value="Genomic_DNA"/>
</dbReference>
<feature type="domain" description="WW" evidence="2">
    <location>
        <begin position="595"/>
        <end position="629"/>
    </location>
</feature>
<feature type="compositionally biased region" description="Low complexity" evidence="1">
    <location>
        <begin position="399"/>
        <end position="444"/>
    </location>
</feature>
<dbReference type="Pfam" id="PF19050">
    <property type="entry name" value="PhoD_2"/>
    <property type="match status" value="1"/>
</dbReference>
<feature type="compositionally biased region" description="Pro residues" evidence="1">
    <location>
        <begin position="586"/>
        <end position="598"/>
    </location>
</feature>
<accession>A0A9W9WV27</accession>
<evidence type="ECO:0000313" key="3">
    <source>
        <dbReference type="EMBL" id="KAJ5477236.1"/>
    </source>
</evidence>
<comment type="caution">
    <text evidence="3">The sequence shown here is derived from an EMBL/GenBank/DDBJ whole genome shotgun (WGS) entry which is preliminary data.</text>
</comment>
<feature type="compositionally biased region" description="Low complexity" evidence="1">
    <location>
        <begin position="241"/>
        <end position="251"/>
    </location>
</feature>
<feature type="compositionally biased region" description="Low complexity" evidence="1">
    <location>
        <begin position="19"/>
        <end position="31"/>
    </location>
</feature>
<feature type="compositionally biased region" description="Low complexity" evidence="1">
    <location>
        <begin position="542"/>
        <end position="553"/>
    </location>
</feature>
<feature type="compositionally biased region" description="Polar residues" evidence="1">
    <location>
        <begin position="554"/>
        <end position="578"/>
    </location>
</feature>
<dbReference type="RefSeq" id="XP_056787780.1">
    <property type="nucleotide sequence ID" value="XM_056936981.1"/>
</dbReference>
<dbReference type="InterPro" id="IPR043904">
    <property type="entry name" value="PhoD_2-like"/>
</dbReference>
<feature type="compositionally biased region" description="Low complexity" evidence="1">
    <location>
        <begin position="196"/>
        <end position="228"/>
    </location>
</feature>
<organism evidence="3 4">
    <name type="scientific">Penicillium diatomitis</name>
    <dbReference type="NCBI Taxonomy" id="2819901"/>
    <lineage>
        <taxon>Eukaryota</taxon>
        <taxon>Fungi</taxon>
        <taxon>Dikarya</taxon>
        <taxon>Ascomycota</taxon>
        <taxon>Pezizomycotina</taxon>
        <taxon>Eurotiomycetes</taxon>
        <taxon>Eurotiomycetidae</taxon>
        <taxon>Eurotiales</taxon>
        <taxon>Aspergillaceae</taxon>
        <taxon>Penicillium</taxon>
    </lineage>
</organism>
<name>A0A9W9WV27_9EURO</name>
<proteinExistence type="predicted"/>
<feature type="compositionally biased region" description="Low complexity" evidence="1">
    <location>
        <begin position="365"/>
        <end position="381"/>
    </location>
</feature>
<dbReference type="InterPro" id="IPR001202">
    <property type="entry name" value="WW_dom"/>
</dbReference>
<reference evidence="3" key="2">
    <citation type="journal article" date="2023" name="IMA Fungus">
        <title>Comparative genomic study of the Penicillium genus elucidates a diverse pangenome and 15 lateral gene transfer events.</title>
        <authorList>
            <person name="Petersen C."/>
            <person name="Sorensen T."/>
            <person name="Nielsen M.R."/>
            <person name="Sondergaard T.E."/>
            <person name="Sorensen J.L."/>
            <person name="Fitzpatrick D.A."/>
            <person name="Frisvad J.C."/>
            <person name="Nielsen K.L."/>
        </authorList>
    </citation>
    <scope>NUCLEOTIDE SEQUENCE</scope>
    <source>
        <strain evidence="3">IBT 30728</strain>
    </source>
</reference>
<feature type="compositionally biased region" description="Low complexity" evidence="1">
    <location>
        <begin position="488"/>
        <end position="530"/>
    </location>
</feature>
<dbReference type="CDD" id="cd07389">
    <property type="entry name" value="MPP_PhoD"/>
    <property type="match status" value="1"/>
</dbReference>
<dbReference type="InterPro" id="IPR036020">
    <property type="entry name" value="WW_dom_sf"/>
</dbReference>
<dbReference type="InterPro" id="IPR018946">
    <property type="entry name" value="PhoD-like_MPP"/>
</dbReference>
<dbReference type="Gene3D" id="2.20.70.10">
    <property type="match status" value="1"/>
</dbReference>
<protein>
    <recommendedName>
        <fullName evidence="2">WW domain-containing protein</fullName>
    </recommendedName>
</protein>
<dbReference type="PROSITE" id="PS01159">
    <property type="entry name" value="WW_DOMAIN_1"/>
    <property type="match status" value="1"/>
</dbReference>
<gene>
    <name evidence="3" type="ORF">N7539_007380</name>
</gene>
<dbReference type="SUPFAM" id="SSF51045">
    <property type="entry name" value="WW domain"/>
    <property type="match status" value="1"/>
</dbReference>
<dbReference type="CDD" id="cd00201">
    <property type="entry name" value="WW"/>
    <property type="match status" value="1"/>
</dbReference>
<feature type="compositionally biased region" description="Basic and acidic residues" evidence="1">
    <location>
        <begin position="125"/>
        <end position="142"/>
    </location>
</feature>
<dbReference type="PANTHER" id="PTHR46689">
    <property type="entry name" value="MEMBRANE PROTEIN, PUTATIVE-RELATED"/>
    <property type="match status" value="1"/>
</dbReference>
<feature type="compositionally biased region" description="Low complexity" evidence="1">
    <location>
        <begin position="258"/>
        <end position="271"/>
    </location>
</feature>
<evidence type="ECO:0000259" key="2">
    <source>
        <dbReference type="PROSITE" id="PS50020"/>
    </source>
</evidence>
<dbReference type="Pfam" id="PF00397">
    <property type="entry name" value="WW"/>
    <property type="match status" value="1"/>
</dbReference>
<feature type="compositionally biased region" description="Pro residues" evidence="1">
    <location>
        <begin position="146"/>
        <end position="155"/>
    </location>
</feature>
<reference evidence="3" key="1">
    <citation type="submission" date="2022-12" db="EMBL/GenBank/DDBJ databases">
        <authorList>
            <person name="Petersen C."/>
        </authorList>
    </citation>
    <scope>NUCLEOTIDE SEQUENCE</scope>
    <source>
        <strain evidence="3">IBT 30728</strain>
    </source>
</reference>
<keyword evidence="4" id="KW-1185">Reference proteome</keyword>
<dbReference type="FunFam" id="2.20.70.10:FF:000028">
    <property type="entry name" value="WW domain-containing protein"/>
    <property type="match status" value="1"/>
</dbReference>